<gene>
    <name evidence="2" type="ORF">SKAU_G00304170</name>
</gene>
<comment type="caution">
    <text evidence="2">The sequence shown here is derived from an EMBL/GenBank/DDBJ whole genome shotgun (WGS) entry which is preliminary data.</text>
</comment>
<reference evidence="2" key="1">
    <citation type="journal article" date="2023" name="Science">
        <title>Genome structures resolve the early diversification of teleost fishes.</title>
        <authorList>
            <person name="Parey E."/>
            <person name="Louis A."/>
            <person name="Montfort J."/>
            <person name="Bouchez O."/>
            <person name="Roques C."/>
            <person name="Iampietro C."/>
            <person name="Lluch J."/>
            <person name="Castinel A."/>
            <person name="Donnadieu C."/>
            <person name="Desvignes T."/>
            <person name="Floi Bucao C."/>
            <person name="Jouanno E."/>
            <person name="Wen M."/>
            <person name="Mejri S."/>
            <person name="Dirks R."/>
            <person name="Jansen H."/>
            <person name="Henkel C."/>
            <person name="Chen W.J."/>
            <person name="Zahm M."/>
            <person name="Cabau C."/>
            <person name="Klopp C."/>
            <person name="Thompson A.W."/>
            <person name="Robinson-Rechavi M."/>
            <person name="Braasch I."/>
            <person name="Lecointre G."/>
            <person name="Bobe J."/>
            <person name="Postlethwait J.H."/>
            <person name="Berthelot C."/>
            <person name="Roest Crollius H."/>
            <person name="Guiguen Y."/>
        </authorList>
    </citation>
    <scope>NUCLEOTIDE SEQUENCE</scope>
    <source>
        <strain evidence="2">WJC10195</strain>
    </source>
</reference>
<feature type="region of interest" description="Disordered" evidence="1">
    <location>
        <begin position="1"/>
        <end position="66"/>
    </location>
</feature>
<protein>
    <submittedName>
        <fullName evidence="2">Uncharacterized protein</fullName>
    </submittedName>
</protein>
<evidence type="ECO:0000256" key="1">
    <source>
        <dbReference type="SAM" id="MobiDB-lite"/>
    </source>
</evidence>
<evidence type="ECO:0000313" key="3">
    <source>
        <dbReference type="Proteomes" id="UP001152622"/>
    </source>
</evidence>
<name>A0A9Q1EW87_SYNKA</name>
<proteinExistence type="predicted"/>
<dbReference type="Proteomes" id="UP001152622">
    <property type="component" value="Chromosome 12"/>
</dbReference>
<evidence type="ECO:0000313" key="2">
    <source>
        <dbReference type="EMBL" id="KAJ8346224.1"/>
    </source>
</evidence>
<keyword evidence="3" id="KW-1185">Reference proteome</keyword>
<dbReference type="AlphaFoldDB" id="A0A9Q1EW87"/>
<accession>A0A9Q1EW87</accession>
<sequence length="148" mass="15807">MPAPWLPLGGELESRPEVKGQPFIADYHPNGGSRPLSRAGEEEEGREALSWRRPTSRRAEGPVDQTHTAVARCEVTSCCRAGRQAGSFNHRECRCEGHSPAVPRGIVGRRSLSVSVGGAVAPLFLGYGINLSGRPASPPQPIQASVNM</sequence>
<organism evidence="2 3">
    <name type="scientific">Synaphobranchus kaupii</name>
    <name type="common">Kaup's arrowtooth eel</name>
    <dbReference type="NCBI Taxonomy" id="118154"/>
    <lineage>
        <taxon>Eukaryota</taxon>
        <taxon>Metazoa</taxon>
        <taxon>Chordata</taxon>
        <taxon>Craniata</taxon>
        <taxon>Vertebrata</taxon>
        <taxon>Euteleostomi</taxon>
        <taxon>Actinopterygii</taxon>
        <taxon>Neopterygii</taxon>
        <taxon>Teleostei</taxon>
        <taxon>Anguilliformes</taxon>
        <taxon>Synaphobranchidae</taxon>
        <taxon>Synaphobranchus</taxon>
    </lineage>
</organism>
<dbReference type="EMBL" id="JAINUF010000012">
    <property type="protein sequence ID" value="KAJ8346224.1"/>
    <property type="molecule type" value="Genomic_DNA"/>
</dbReference>